<sequence length="102" mass="11809">MKDKSVSWIFSLENDLHPSQVNVNGIDNSYFHRTIANLRKNCKVFRPEFIRIYCRSKQQSKMELANKACTYCIVASEKNVTDEQLGNIGKLTKLSLEEIFGY</sequence>
<reference evidence="1 2" key="1">
    <citation type="submission" date="2020-08" db="EMBL/GenBank/DDBJ databases">
        <title>Sphingobacterium sp. DN00404 isolated from aquaculture water.</title>
        <authorList>
            <person name="Zhang M."/>
        </authorList>
    </citation>
    <scope>NUCLEOTIDE SEQUENCE [LARGE SCALE GENOMIC DNA]</scope>
    <source>
        <strain evidence="1 2">DN00404</strain>
    </source>
</reference>
<dbReference type="EMBL" id="JACOIK010000004">
    <property type="protein sequence ID" value="MBD1432411.1"/>
    <property type="molecule type" value="Genomic_DNA"/>
</dbReference>
<evidence type="ECO:0000313" key="1">
    <source>
        <dbReference type="EMBL" id="MBD1432411.1"/>
    </source>
</evidence>
<name>A0ABR7YMF6_9SPHI</name>
<dbReference type="Proteomes" id="UP000602759">
    <property type="component" value="Unassembled WGS sequence"/>
</dbReference>
<protein>
    <submittedName>
        <fullName evidence="1">Uncharacterized protein</fullName>
    </submittedName>
</protein>
<gene>
    <name evidence="1" type="ORF">H8B06_06210</name>
</gene>
<dbReference type="RefSeq" id="WP_190993440.1">
    <property type="nucleotide sequence ID" value="NZ_JACOIK010000004.1"/>
</dbReference>
<organism evidence="1 2">
    <name type="scientific">Sphingobacterium micropteri</name>
    <dbReference type="NCBI Taxonomy" id="2763501"/>
    <lineage>
        <taxon>Bacteria</taxon>
        <taxon>Pseudomonadati</taxon>
        <taxon>Bacteroidota</taxon>
        <taxon>Sphingobacteriia</taxon>
        <taxon>Sphingobacteriales</taxon>
        <taxon>Sphingobacteriaceae</taxon>
        <taxon>Sphingobacterium</taxon>
    </lineage>
</organism>
<keyword evidence="2" id="KW-1185">Reference proteome</keyword>
<proteinExistence type="predicted"/>
<comment type="caution">
    <text evidence="1">The sequence shown here is derived from an EMBL/GenBank/DDBJ whole genome shotgun (WGS) entry which is preliminary data.</text>
</comment>
<accession>A0ABR7YMF6</accession>
<evidence type="ECO:0000313" key="2">
    <source>
        <dbReference type="Proteomes" id="UP000602759"/>
    </source>
</evidence>